<comment type="similarity">
    <text evidence="5">Belongs to the 4-toluene sulfonate uptake permease (TSUP) (TC 2.A.102) family.</text>
</comment>
<dbReference type="InterPro" id="IPR002781">
    <property type="entry name" value="TM_pro_TauE-like"/>
</dbReference>
<evidence type="ECO:0000256" key="2">
    <source>
        <dbReference type="ARBA" id="ARBA00022692"/>
    </source>
</evidence>
<proteinExistence type="inferred from homology"/>
<feature type="transmembrane region" description="Helical" evidence="5">
    <location>
        <begin position="12"/>
        <end position="40"/>
    </location>
</feature>
<evidence type="ECO:0000256" key="4">
    <source>
        <dbReference type="ARBA" id="ARBA00023136"/>
    </source>
</evidence>
<feature type="transmembrane region" description="Helical" evidence="5">
    <location>
        <begin position="187"/>
        <end position="209"/>
    </location>
</feature>
<dbReference type="EMBL" id="JANTHZ010000001">
    <property type="protein sequence ID" value="MCS0493945.1"/>
    <property type="molecule type" value="Genomic_DNA"/>
</dbReference>
<dbReference type="PANTHER" id="PTHR43483:SF3">
    <property type="entry name" value="MEMBRANE TRANSPORTER PROTEIN HI_0806-RELATED"/>
    <property type="match status" value="1"/>
</dbReference>
<evidence type="ECO:0000256" key="3">
    <source>
        <dbReference type="ARBA" id="ARBA00022989"/>
    </source>
</evidence>
<keyword evidence="4 5" id="KW-0472">Membrane</keyword>
<comment type="subcellular location">
    <subcellularLocation>
        <location evidence="5">Cell membrane</location>
        <topology evidence="5">Multi-pass membrane protein</topology>
    </subcellularLocation>
    <subcellularLocation>
        <location evidence="1">Membrane</location>
        <topology evidence="1">Multi-pass membrane protein</topology>
    </subcellularLocation>
</comment>
<keyword evidence="7" id="KW-1185">Reference proteome</keyword>
<dbReference type="GO" id="GO:0005886">
    <property type="term" value="C:plasma membrane"/>
    <property type="evidence" value="ECO:0007669"/>
    <property type="project" value="UniProtKB-SubCell"/>
</dbReference>
<protein>
    <recommendedName>
        <fullName evidence="5">Probable membrane transporter protein</fullName>
    </recommendedName>
</protein>
<organism evidence="6 7">
    <name type="scientific">Ancylobacter mangrovi</name>
    <dbReference type="NCBI Taxonomy" id="2972472"/>
    <lineage>
        <taxon>Bacteria</taxon>
        <taxon>Pseudomonadati</taxon>
        <taxon>Pseudomonadota</taxon>
        <taxon>Alphaproteobacteria</taxon>
        <taxon>Hyphomicrobiales</taxon>
        <taxon>Xanthobacteraceae</taxon>
        <taxon>Ancylobacter</taxon>
    </lineage>
</organism>
<feature type="transmembrane region" description="Helical" evidence="5">
    <location>
        <begin position="98"/>
        <end position="129"/>
    </location>
</feature>
<dbReference type="PANTHER" id="PTHR43483">
    <property type="entry name" value="MEMBRANE TRANSPORTER PROTEIN HI_0806-RELATED"/>
    <property type="match status" value="1"/>
</dbReference>
<dbReference type="RefSeq" id="WP_258730892.1">
    <property type="nucleotide sequence ID" value="NZ_JANTHY010000001.1"/>
</dbReference>
<keyword evidence="2 5" id="KW-0812">Transmembrane</keyword>
<comment type="caution">
    <text evidence="6">The sequence shown here is derived from an EMBL/GenBank/DDBJ whole genome shotgun (WGS) entry which is preliminary data.</text>
</comment>
<feature type="transmembrane region" description="Helical" evidence="5">
    <location>
        <begin position="256"/>
        <end position="277"/>
    </location>
</feature>
<name>A0A9X2P9Q4_9HYPH</name>
<sequence length="278" mass="28579">MLQSIPLEHLIWLAGALLAAGFATGMLAGLFGVGGGAIVVPVLYEMFGTLGVPEAERMHLAVGSSLAIIVPTALRSFLAHRARTRVDSQVLRRWAPSVLAGVISGTLLAAVSPDIVLQGAFVVFAALMSSKMLFAGSRWVLGETLPGRAAMAAYGFGIGAASPLIGISGGGIATVVLTLYRVPIHDAIATSVGLGALIAVPGTIGYMLSGIPHLASLPPLSIGYVSLPALILVGGIATLVAPLGARLAHAFTRRQLEIGFGLFLLITGLRFLVALMMR</sequence>
<evidence type="ECO:0000256" key="5">
    <source>
        <dbReference type="RuleBase" id="RU363041"/>
    </source>
</evidence>
<accession>A0A9X2P9Q4</accession>
<evidence type="ECO:0000313" key="7">
    <source>
        <dbReference type="Proteomes" id="UP001151088"/>
    </source>
</evidence>
<feature type="transmembrane region" description="Helical" evidence="5">
    <location>
        <begin position="149"/>
        <end position="180"/>
    </location>
</feature>
<dbReference type="Pfam" id="PF01925">
    <property type="entry name" value="TauE"/>
    <property type="match status" value="1"/>
</dbReference>
<feature type="transmembrane region" description="Helical" evidence="5">
    <location>
        <begin position="221"/>
        <end position="244"/>
    </location>
</feature>
<evidence type="ECO:0000256" key="1">
    <source>
        <dbReference type="ARBA" id="ARBA00004141"/>
    </source>
</evidence>
<keyword evidence="5" id="KW-1003">Cell membrane</keyword>
<keyword evidence="3 5" id="KW-1133">Transmembrane helix</keyword>
<feature type="transmembrane region" description="Helical" evidence="5">
    <location>
        <begin position="60"/>
        <end position="78"/>
    </location>
</feature>
<gene>
    <name evidence="6" type="ORF">NVS89_02470</name>
</gene>
<evidence type="ECO:0000313" key="6">
    <source>
        <dbReference type="EMBL" id="MCS0493945.1"/>
    </source>
</evidence>
<reference evidence="6" key="1">
    <citation type="submission" date="2022-08" db="EMBL/GenBank/DDBJ databases">
        <authorList>
            <person name="Li F."/>
        </authorList>
    </citation>
    <scope>NUCLEOTIDE SEQUENCE</scope>
    <source>
        <strain evidence="6">MQZ15Z-1</strain>
    </source>
</reference>
<dbReference type="Proteomes" id="UP001151088">
    <property type="component" value="Unassembled WGS sequence"/>
</dbReference>
<dbReference type="AlphaFoldDB" id="A0A9X2P9Q4"/>